<dbReference type="GO" id="GO:0016747">
    <property type="term" value="F:acyltransferase activity, transferring groups other than amino-acyl groups"/>
    <property type="evidence" value="ECO:0007669"/>
    <property type="project" value="InterPro"/>
</dbReference>
<dbReference type="CDD" id="cd04301">
    <property type="entry name" value="NAT_SF"/>
    <property type="match status" value="1"/>
</dbReference>
<feature type="domain" description="N-acetyltransferase" evidence="1">
    <location>
        <begin position="1"/>
        <end position="141"/>
    </location>
</feature>
<evidence type="ECO:0000259" key="1">
    <source>
        <dbReference type="PROSITE" id="PS51186"/>
    </source>
</evidence>
<dbReference type="Pfam" id="PF00583">
    <property type="entry name" value="Acetyltransf_1"/>
    <property type="match status" value="1"/>
</dbReference>
<reference evidence="2" key="1">
    <citation type="journal article" date="2014" name="MBio">
        <title>Diverse Antibiotic Resistance Genes in Dairy Cow Manure.</title>
        <authorList>
            <person name="Wichmann F."/>
            <person name="Udikovic-Kolic N."/>
            <person name="Andrew S."/>
            <person name="Handelsman J."/>
        </authorList>
    </citation>
    <scope>NUCLEOTIDE SEQUENCE</scope>
</reference>
<dbReference type="InterPro" id="IPR016181">
    <property type="entry name" value="Acyl_CoA_acyltransferase"/>
</dbReference>
<proteinExistence type="predicted"/>
<protein>
    <submittedName>
        <fullName evidence="2">N-acetyltransferase GCN5</fullName>
    </submittedName>
</protein>
<gene>
    <name evidence="2" type="primary">nat28</name>
</gene>
<name>X2KYP1_9BACT</name>
<dbReference type="Gene3D" id="3.40.630.30">
    <property type="match status" value="1"/>
</dbReference>
<sequence length="144" mass="16703">MNLIELTHKNDILQTYEIYKHCMFMPTEEKFNKKVEQFLNNNSVKIFACFRHGKIVGVMAVSFIEQKKVEILGIAIDLSARGKGIGSYMIKQVINNYDLLSVYAETDNDAVGFYQKNNFSITEFSEIYDGETVIRYKCELTQFQ</sequence>
<organism evidence="2">
    <name type="scientific">uncultured bacterium DCM007Kan05</name>
    <dbReference type="NCBI Taxonomy" id="1471957"/>
    <lineage>
        <taxon>Bacteria</taxon>
        <taxon>environmental samples</taxon>
    </lineage>
</organism>
<dbReference type="SUPFAM" id="SSF55729">
    <property type="entry name" value="Acyl-CoA N-acyltransferases (Nat)"/>
    <property type="match status" value="1"/>
</dbReference>
<keyword evidence="2" id="KW-0808">Transferase</keyword>
<accession>X2KYP1</accession>
<dbReference type="PROSITE" id="PS51186">
    <property type="entry name" value="GNAT"/>
    <property type="match status" value="1"/>
</dbReference>
<dbReference type="InterPro" id="IPR000182">
    <property type="entry name" value="GNAT_dom"/>
</dbReference>
<evidence type="ECO:0000313" key="2">
    <source>
        <dbReference type="EMBL" id="AHN92763.1"/>
    </source>
</evidence>
<dbReference type="EMBL" id="KJ512969">
    <property type="protein sequence ID" value="AHN92763.1"/>
    <property type="molecule type" value="Genomic_DNA"/>
</dbReference>
<dbReference type="AlphaFoldDB" id="X2KYP1"/>